<name>A0A6H1ZXF6_9ZZZZ</name>
<dbReference type="EMBL" id="MT142644">
    <property type="protein sequence ID" value="QJA86579.1"/>
    <property type="molecule type" value="Genomic_DNA"/>
</dbReference>
<accession>A0A6H1ZXF6</accession>
<evidence type="ECO:0000313" key="3">
    <source>
        <dbReference type="EMBL" id="QJA86579.1"/>
    </source>
</evidence>
<dbReference type="AlphaFoldDB" id="A0A6H1ZXF6"/>
<evidence type="ECO:0000313" key="2">
    <source>
        <dbReference type="EMBL" id="QJA78254.1"/>
    </source>
</evidence>
<dbReference type="EMBL" id="MT144354">
    <property type="protein sequence ID" value="QJA52616.1"/>
    <property type="molecule type" value="Genomic_DNA"/>
</dbReference>
<reference evidence="1" key="1">
    <citation type="submission" date="2020-03" db="EMBL/GenBank/DDBJ databases">
        <title>The deep terrestrial virosphere.</title>
        <authorList>
            <person name="Holmfeldt K."/>
            <person name="Nilsson E."/>
            <person name="Simone D."/>
            <person name="Lopez-Fernandez M."/>
            <person name="Wu X."/>
            <person name="de Brujin I."/>
            <person name="Lundin D."/>
            <person name="Andersson A."/>
            <person name="Bertilsson S."/>
            <person name="Dopson M."/>
        </authorList>
    </citation>
    <scope>NUCLEOTIDE SEQUENCE</scope>
    <source>
        <strain evidence="2">MM415A01099</strain>
        <strain evidence="3">MM415B03162</strain>
        <strain evidence="1">TM448A02849</strain>
    </source>
</reference>
<proteinExistence type="predicted"/>
<dbReference type="EMBL" id="MT142328">
    <property type="protein sequence ID" value="QJA78254.1"/>
    <property type="molecule type" value="Genomic_DNA"/>
</dbReference>
<protein>
    <submittedName>
        <fullName evidence="1">Uncharacterized protein</fullName>
    </submittedName>
</protein>
<organism evidence="1">
    <name type="scientific">viral metagenome</name>
    <dbReference type="NCBI Taxonomy" id="1070528"/>
    <lineage>
        <taxon>unclassified sequences</taxon>
        <taxon>metagenomes</taxon>
        <taxon>organismal metagenomes</taxon>
    </lineage>
</organism>
<sequence length="59" mass="6932">MNTKPPYELKPLRQAVLQHRANILAFQNAISKEEQELDECQGYIEQWEDYNRSTHGDPS</sequence>
<gene>
    <name evidence="2" type="ORF">MM415A01099_0005</name>
    <name evidence="3" type="ORF">MM415B03162_0008</name>
    <name evidence="1" type="ORF">TM448A02849_0005</name>
</gene>
<evidence type="ECO:0000313" key="1">
    <source>
        <dbReference type="EMBL" id="QJA52616.1"/>
    </source>
</evidence>